<reference evidence="1 2" key="1">
    <citation type="journal article" date="2011" name="J. Bacteriol.">
        <title>Complete genome sequence of the cellulose-degrading bacterium Cellulosilyticum lentocellum.</title>
        <authorList>
            <consortium name="US DOE Joint Genome Institute"/>
            <person name="Miller D.A."/>
            <person name="Suen G."/>
            <person name="Bruce D."/>
            <person name="Copeland A."/>
            <person name="Cheng J.F."/>
            <person name="Detter C."/>
            <person name="Goodwin L.A."/>
            <person name="Han C.S."/>
            <person name="Hauser L.J."/>
            <person name="Land M.L."/>
            <person name="Lapidus A."/>
            <person name="Lucas S."/>
            <person name="Meincke L."/>
            <person name="Pitluck S."/>
            <person name="Tapia R."/>
            <person name="Teshima H."/>
            <person name="Woyke T."/>
            <person name="Fox B.G."/>
            <person name="Angert E.R."/>
            <person name="Currie C.R."/>
        </authorList>
    </citation>
    <scope>NUCLEOTIDE SEQUENCE [LARGE SCALE GENOMIC DNA]</scope>
    <source>
        <strain evidence="2">ATCC 49066 / DSM 5427 / NCIMB 11756 / RHM5</strain>
    </source>
</reference>
<dbReference type="RefSeq" id="WP_013656511.1">
    <property type="nucleotide sequence ID" value="NC_015275.1"/>
</dbReference>
<keyword evidence="2" id="KW-1185">Reference proteome</keyword>
<dbReference type="EMBL" id="CP002582">
    <property type="protein sequence ID" value="ADZ83213.1"/>
    <property type="molecule type" value="Genomic_DNA"/>
</dbReference>
<name>F2JJT1_CELLD</name>
<dbReference type="KEGG" id="cle:Clole_1487"/>
<gene>
    <name evidence="1" type="ordered locus">Clole_1487</name>
</gene>
<protein>
    <submittedName>
        <fullName evidence="1">Uncharacterized protein</fullName>
    </submittedName>
</protein>
<proteinExistence type="predicted"/>
<accession>F2JJT1</accession>
<sequence>MNFMDRMTEILNEERRRHGKPQLNGAEIEGAKDYFASKLEEIKDTEWYKSASAEDKCRLNDFVIGKTEQRQSMPTCSINSNNGGIKVMNEKEQINSFRGLGYDNIIEDGLSKGLSAGDIAIKILNEIPANRYVDQQRAINLLVEASKKIRKTNNDIGNITKASNVSEQQQAVNLLVNAAKSITGGTK</sequence>
<dbReference type="STRING" id="642492.Clole_1487"/>
<dbReference type="Proteomes" id="UP000008467">
    <property type="component" value="Chromosome"/>
</dbReference>
<evidence type="ECO:0000313" key="2">
    <source>
        <dbReference type="Proteomes" id="UP000008467"/>
    </source>
</evidence>
<evidence type="ECO:0000313" key="1">
    <source>
        <dbReference type="EMBL" id="ADZ83213.1"/>
    </source>
</evidence>
<organism evidence="1 2">
    <name type="scientific">Cellulosilyticum lentocellum (strain ATCC 49066 / DSM 5427 / NCIMB 11756 / RHM5)</name>
    <name type="common">Clostridium lentocellum</name>
    <dbReference type="NCBI Taxonomy" id="642492"/>
    <lineage>
        <taxon>Bacteria</taxon>
        <taxon>Bacillati</taxon>
        <taxon>Bacillota</taxon>
        <taxon>Clostridia</taxon>
        <taxon>Lachnospirales</taxon>
        <taxon>Cellulosilyticaceae</taxon>
        <taxon>Cellulosilyticum</taxon>
    </lineage>
</organism>
<dbReference type="AlphaFoldDB" id="F2JJT1"/>
<dbReference type="HOGENOM" id="CLU_1445244_0_0_9"/>